<evidence type="ECO:0000256" key="2">
    <source>
        <dbReference type="ARBA" id="ARBA00022525"/>
    </source>
</evidence>
<keyword evidence="4" id="KW-0732">Signal</keyword>
<feature type="signal peptide" evidence="4">
    <location>
        <begin position="1"/>
        <end position="31"/>
    </location>
</feature>
<reference evidence="5" key="1">
    <citation type="submission" date="2025-08" db="UniProtKB">
        <authorList>
            <consortium name="RefSeq"/>
        </authorList>
    </citation>
    <scope>IDENTIFICATION</scope>
</reference>
<dbReference type="GO" id="GO:0005576">
    <property type="term" value="C:extracellular region"/>
    <property type="evidence" value="ECO:0007669"/>
    <property type="project" value="UniProtKB-SubCell"/>
</dbReference>
<evidence type="ECO:0000256" key="4">
    <source>
        <dbReference type="SAM" id="SignalP"/>
    </source>
</evidence>
<gene>
    <name evidence="5" type="primary">LOC107790571</name>
</gene>
<keyword evidence="2" id="KW-0964">Secreted</keyword>
<protein>
    <submittedName>
        <fullName evidence="5">Defensin-like protein 1</fullName>
    </submittedName>
</protein>
<evidence type="ECO:0000256" key="1">
    <source>
        <dbReference type="ARBA" id="ARBA00004613"/>
    </source>
</evidence>
<dbReference type="KEGG" id="nta:107790571"/>
<accession>A0A1S3ZUF5</accession>
<evidence type="ECO:0000256" key="3">
    <source>
        <dbReference type="ARBA" id="ARBA00023157"/>
    </source>
</evidence>
<dbReference type="GO" id="GO:0006952">
    <property type="term" value="P:defense response"/>
    <property type="evidence" value="ECO:0000318"/>
    <property type="project" value="GO_Central"/>
</dbReference>
<sequence>MAQPKVSKISICVVLFCFLLMFASEVQITEAKHCGKPSKSWNGKCFPRKCNHWCKNNEDADYGNCYHGDCYCYYHC</sequence>
<dbReference type="PaxDb" id="4097-A0A1S3ZUF5"/>
<dbReference type="PANTHER" id="PTHR33147:SF15">
    <property type="entry name" value="DEFENSIN-LIKE PROTEIN 1"/>
    <property type="match status" value="1"/>
</dbReference>
<dbReference type="SMR" id="A0A1S3ZUF5"/>
<dbReference type="RefSeq" id="XP_016468002.1">
    <property type="nucleotide sequence ID" value="XM_016612516.1"/>
</dbReference>
<dbReference type="PANTHER" id="PTHR33147">
    <property type="entry name" value="DEFENSIN-LIKE PROTEIN 1"/>
    <property type="match status" value="1"/>
</dbReference>
<dbReference type="InterPro" id="IPR036574">
    <property type="entry name" value="Scorpion_toxin-like_sf"/>
</dbReference>
<dbReference type="SUPFAM" id="SSF57095">
    <property type="entry name" value="Scorpion toxin-like"/>
    <property type="match status" value="1"/>
</dbReference>
<keyword evidence="3" id="KW-1015">Disulfide bond</keyword>
<proteinExistence type="predicted"/>
<dbReference type="Gene3D" id="3.30.30.10">
    <property type="entry name" value="Knottin, scorpion toxin-like"/>
    <property type="match status" value="1"/>
</dbReference>
<dbReference type="AlphaFoldDB" id="A0A1S3ZUF5"/>
<dbReference type="OMA" id="KISICVV"/>
<name>A0A1S3ZUF5_TOBAC</name>
<evidence type="ECO:0000313" key="5">
    <source>
        <dbReference type="RefSeq" id="XP_016468002.1"/>
    </source>
</evidence>
<feature type="chain" id="PRO_5010313991" evidence="4">
    <location>
        <begin position="32"/>
        <end position="76"/>
    </location>
</feature>
<dbReference type="OrthoDB" id="1266042at2759"/>
<comment type="subcellular location">
    <subcellularLocation>
        <location evidence="1">Secreted</location>
    </subcellularLocation>
</comment>
<organism evidence="5">
    <name type="scientific">Nicotiana tabacum</name>
    <name type="common">Common tobacco</name>
    <dbReference type="NCBI Taxonomy" id="4097"/>
    <lineage>
        <taxon>Eukaryota</taxon>
        <taxon>Viridiplantae</taxon>
        <taxon>Streptophyta</taxon>
        <taxon>Embryophyta</taxon>
        <taxon>Tracheophyta</taxon>
        <taxon>Spermatophyta</taxon>
        <taxon>Magnoliopsida</taxon>
        <taxon>eudicotyledons</taxon>
        <taxon>Gunneridae</taxon>
        <taxon>Pentapetalae</taxon>
        <taxon>asterids</taxon>
        <taxon>lamiids</taxon>
        <taxon>Solanales</taxon>
        <taxon>Solanaceae</taxon>
        <taxon>Nicotianoideae</taxon>
        <taxon>Nicotianeae</taxon>
        <taxon>Nicotiana</taxon>
    </lineage>
</organism>